<evidence type="ECO:0000256" key="1">
    <source>
        <dbReference type="SAM" id="Phobius"/>
    </source>
</evidence>
<keyword evidence="3" id="KW-1185">Reference proteome</keyword>
<keyword evidence="1" id="KW-0812">Transmembrane</keyword>
<dbReference type="AlphaFoldDB" id="A0A812L4B4"/>
<feature type="transmembrane region" description="Helical" evidence="1">
    <location>
        <begin position="186"/>
        <end position="209"/>
    </location>
</feature>
<evidence type="ECO:0000313" key="3">
    <source>
        <dbReference type="Proteomes" id="UP000601435"/>
    </source>
</evidence>
<feature type="transmembrane region" description="Helical" evidence="1">
    <location>
        <begin position="267"/>
        <end position="291"/>
    </location>
</feature>
<organism evidence="2 3">
    <name type="scientific">Symbiodinium necroappetens</name>
    <dbReference type="NCBI Taxonomy" id="1628268"/>
    <lineage>
        <taxon>Eukaryota</taxon>
        <taxon>Sar</taxon>
        <taxon>Alveolata</taxon>
        <taxon>Dinophyceae</taxon>
        <taxon>Suessiales</taxon>
        <taxon>Symbiodiniaceae</taxon>
        <taxon>Symbiodinium</taxon>
    </lineage>
</organism>
<feature type="transmembrane region" description="Helical" evidence="1">
    <location>
        <begin position="102"/>
        <end position="126"/>
    </location>
</feature>
<proteinExistence type="predicted"/>
<feature type="transmembrane region" description="Helical" evidence="1">
    <location>
        <begin position="303"/>
        <end position="326"/>
    </location>
</feature>
<dbReference type="EMBL" id="CAJNJA010008743">
    <property type="protein sequence ID" value="CAE7239915.1"/>
    <property type="molecule type" value="Genomic_DNA"/>
</dbReference>
<comment type="caution">
    <text evidence="2">The sequence shown here is derived from an EMBL/GenBank/DDBJ whole genome shotgun (WGS) entry which is preliminary data.</text>
</comment>
<keyword evidence="1" id="KW-0472">Membrane</keyword>
<sequence>MTPPLITDFSRCVLSERHSMLLASDRELAQHMVAKLCREAIGHRSASLAWASGTKVQAVHAIFLLSVGAYAIALPRAAPDWLEENIIAEAGRIGNEVSKQHMIFQVAVSVLAALNLLCSVMLVLACRAVRSEAIAKIIQETWEDARSHSHFVAVLRESYRISMGLLAMVVVIYALLSRLTRLPHPFAFVIGWSPAFLPAWVLLQLVTFIRLMAALSMSQVEGFYSELESIGLVNIDGRDFANVKSGHWLYLLRRHQQLLQDLKSMSMAISSTVLVFQNVVAGSSLLLLWVARACQLDAWASSGYVLLAFTMGCSGIFAMLPLAYITDLCQTRRFGRRSLLALADKYSGWPMEESVHCEYMRFMQHLNTSEAGIYIPTMGLVTRSSLSQLAHQLQTLSINEVCCICPAMPSTPLVLRLALVAAAVFSGDAARLKRRTPQQFSGVDSDGKTPILIEVGAAGSGPACDKITCADPLTCPPGFQKTKVDGHCCPYCINPDIKIEPEVTGATGKAGGKKSTHCPEVWCFPTMCTKKEIMPTFDNGMCCPQCPE</sequence>
<name>A0A812L4B4_9DINO</name>
<reference evidence="2" key="1">
    <citation type="submission" date="2021-02" db="EMBL/GenBank/DDBJ databases">
        <authorList>
            <person name="Dougan E. K."/>
            <person name="Rhodes N."/>
            <person name="Thang M."/>
            <person name="Chan C."/>
        </authorList>
    </citation>
    <scope>NUCLEOTIDE SEQUENCE</scope>
</reference>
<dbReference type="OrthoDB" id="422866at2759"/>
<feature type="transmembrane region" description="Helical" evidence="1">
    <location>
        <begin position="161"/>
        <end position="180"/>
    </location>
</feature>
<accession>A0A812L4B4</accession>
<dbReference type="Proteomes" id="UP000601435">
    <property type="component" value="Unassembled WGS sequence"/>
</dbReference>
<keyword evidence="1" id="KW-1133">Transmembrane helix</keyword>
<protein>
    <submittedName>
        <fullName evidence="2">Uncharacterized protein</fullName>
    </submittedName>
</protein>
<evidence type="ECO:0000313" key="2">
    <source>
        <dbReference type="EMBL" id="CAE7239915.1"/>
    </source>
</evidence>
<gene>
    <name evidence="2" type="ORF">SNEC2469_LOCUS4253</name>
</gene>